<gene>
    <name evidence="2" type="ORF">MRATA1EN1_LOCUS25349</name>
</gene>
<sequence>MVERAGRSPVSSSSVTRGEQHIPGRAVMGLQRNAKGRVVVRGRHRRQQRCNSRQEDGQKARAEQLWPRLAMQPSLEPSSPGWGLNMARLGWVSNDNDDACH</sequence>
<evidence type="ECO:0000313" key="2">
    <source>
        <dbReference type="EMBL" id="CAI9176387.1"/>
    </source>
</evidence>
<dbReference type="Proteomes" id="UP001176941">
    <property type="component" value="Chromosome 6"/>
</dbReference>
<feature type="compositionally biased region" description="Basic residues" evidence="1">
    <location>
        <begin position="34"/>
        <end position="48"/>
    </location>
</feature>
<keyword evidence="3" id="KW-1185">Reference proteome</keyword>
<accession>A0ABN8ZQZ7</accession>
<proteinExistence type="predicted"/>
<evidence type="ECO:0000256" key="1">
    <source>
        <dbReference type="SAM" id="MobiDB-lite"/>
    </source>
</evidence>
<organism evidence="2 3">
    <name type="scientific">Rangifer tarandus platyrhynchus</name>
    <name type="common">Svalbard reindeer</name>
    <dbReference type="NCBI Taxonomy" id="3082113"/>
    <lineage>
        <taxon>Eukaryota</taxon>
        <taxon>Metazoa</taxon>
        <taxon>Chordata</taxon>
        <taxon>Craniata</taxon>
        <taxon>Vertebrata</taxon>
        <taxon>Euteleostomi</taxon>
        <taxon>Mammalia</taxon>
        <taxon>Eutheria</taxon>
        <taxon>Laurasiatheria</taxon>
        <taxon>Artiodactyla</taxon>
        <taxon>Ruminantia</taxon>
        <taxon>Pecora</taxon>
        <taxon>Cervidae</taxon>
        <taxon>Odocoileinae</taxon>
        <taxon>Rangifer</taxon>
    </lineage>
</organism>
<reference evidence="2" key="1">
    <citation type="submission" date="2023-04" db="EMBL/GenBank/DDBJ databases">
        <authorList>
            <consortium name="ELIXIR-Norway"/>
        </authorList>
    </citation>
    <scope>NUCLEOTIDE SEQUENCE [LARGE SCALE GENOMIC DNA]</scope>
</reference>
<name>A0ABN8ZQZ7_RANTA</name>
<evidence type="ECO:0000313" key="3">
    <source>
        <dbReference type="Proteomes" id="UP001176941"/>
    </source>
</evidence>
<dbReference type="EMBL" id="OX459942">
    <property type="protein sequence ID" value="CAI9176387.1"/>
    <property type="molecule type" value="Genomic_DNA"/>
</dbReference>
<feature type="compositionally biased region" description="Basic and acidic residues" evidence="1">
    <location>
        <begin position="52"/>
        <end position="61"/>
    </location>
</feature>
<feature type="region of interest" description="Disordered" evidence="1">
    <location>
        <begin position="1"/>
        <end position="61"/>
    </location>
</feature>
<protein>
    <submittedName>
        <fullName evidence="2">Uncharacterized protein</fullName>
    </submittedName>
</protein>